<evidence type="ECO:0000259" key="6">
    <source>
        <dbReference type="Pfam" id="PF10192"/>
    </source>
</evidence>
<gene>
    <name evidence="8" type="ORF">PACLA_8A034630</name>
</gene>
<dbReference type="GO" id="GO:0007186">
    <property type="term" value="P:G protein-coupled receptor signaling pathway"/>
    <property type="evidence" value="ECO:0007669"/>
    <property type="project" value="InterPro"/>
</dbReference>
<evidence type="ECO:0000259" key="7">
    <source>
        <dbReference type="Pfam" id="PF21870"/>
    </source>
</evidence>
<organism evidence="8 9">
    <name type="scientific">Paramuricea clavata</name>
    <name type="common">Red gorgonian</name>
    <name type="synonym">Violescent sea-whip</name>
    <dbReference type="NCBI Taxonomy" id="317549"/>
    <lineage>
        <taxon>Eukaryota</taxon>
        <taxon>Metazoa</taxon>
        <taxon>Cnidaria</taxon>
        <taxon>Anthozoa</taxon>
        <taxon>Octocorallia</taxon>
        <taxon>Malacalcyonacea</taxon>
        <taxon>Plexauridae</taxon>
        <taxon>Paramuricea</taxon>
    </lineage>
</organism>
<dbReference type="Pfam" id="PF21870">
    <property type="entry name" value="GP180_GOLD"/>
    <property type="match status" value="1"/>
</dbReference>
<proteinExistence type="predicted"/>
<dbReference type="EMBL" id="CACRXK020000995">
    <property type="protein sequence ID" value="CAB3986299.1"/>
    <property type="molecule type" value="Genomic_DNA"/>
</dbReference>
<dbReference type="InterPro" id="IPR047831">
    <property type="entry name" value="GPR180/TMEM145"/>
</dbReference>
<sequence length="400" mass="45703">MEYNKSDFSADKIKQYKAVTRQSMARIYADQPSLFGDGFVKHDISQISNGKLYFYSEKRWNSAKESSSCQDKLSAAEFSFEISNMTGEHRFVPWEMIDHWHVVYADSSTCDNSAGLFADITYTIQLMNKDKQGNPVEHFSYEEAGLLAFYKVITLIYFITGSLYGQRLWQTISKGGPMHQVIKELSVGVIYHALATLFMLTKLLWYAQDGKENSYLSLVVIVFQSLAEFKMLDMSIKVSFGWMLGSSKNVMDATLLRQIQLVVGTVTFLELVLSLWNHILLLCICKCLVVGVVVFNIKGKLSEERSSLRKDFYTSVVKSCCLWFLALPCSTLITLILPSYHRLKINTFAQRTAELVAVFLLYKLFLSRSLYWEVSSLSSATLPLRLDKACGKKNYETYKR</sequence>
<keyword evidence="9" id="KW-1185">Reference proteome</keyword>
<dbReference type="InterPro" id="IPR053880">
    <property type="entry name" value="GPR180-like_N"/>
</dbReference>
<evidence type="ECO:0000313" key="9">
    <source>
        <dbReference type="Proteomes" id="UP001152795"/>
    </source>
</evidence>
<reference evidence="8" key="1">
    <citation type="submission" date="2020-04" db="EMBL/GenBank/DDBJ databases">
        <authorList>
            <person name="Alioto T."/>
            <person name="Alioto T."/>
            <person name="Gomez Garrido J."/>
        </authorList>
    </citation>
    <scope>NUCLEOTIDE SEQUENCE</scope>
    <source>
        <strain evidence="8">A484AB</strain>
    </source>
</reference>
<evidence type="ECO:0000256" key="3">
    <source>
        <dbReference type="ARBA" id="ARBA00022989"/>
    </source>
</evidence>
<keyword evidence="5" id="KW-0325">Glycoprotein</keyword>
<feature type="domain" description="GPR180/TMEM145 transmembrane" evidence="6">
    <location>
        <begin position="154"/>
        <end position="277"/>
    </location>
</feature>
<name>A0A7D9HKU8_PARCT</name>
<evidence type="ECO:0000313" key="8">
    <source>
        <dbReference type="EMBL" id="CAB3986299.1"/>
    </source>
</evidence>
<comment type="subcellular location">
    <subcellularLocation>
        <location evidence="1">Membrane</location>
        <topology evidence="1">Multi-pass membrane protein</topology>
    </subcellularLocation>
</comment>
<feature type="domain" description="GPR180-like N-terminal" evidence="7">
    <location>
        <begin position="49"/>
        <end position="111"/>
    </location>
</feature>
<keyword evidence="4" id="KW-0472">Membrane</keyword>
<accession>A0A7D9HKU8</accession>
<evidence type="ECO:0000256" key="5">
    <source>
        <dbReference type="ARBA" id="ARBA00023180"/>
    </source>
</evidence>
<keyword evidence="3" id="KW-1133">Transmembrane helix</keyword>
<dbReference type="GO" id="GO:0016020">
    <property type="term" value="C:membrane"/>
    <property type="evidence" value="ECO:0007669"/>
    <property type="project" value="UniProtKB-SubCell"/>
</dbReference>
<dbReference type="OrthoDB" id="45670at2759"/>
<feature type="domain" description="GPR180/TMEM145 transmembrane" evidence="6">
    <location>
        <begin position="281"/>
        <end position="361"/>
    </location>
</feature>
<dbReference type="PANTHER" id="PTHR23252:SF29">
    <property type="entry name" value="INTEGRAL MEMBRANE PROTEIN GPR180"/>
    <property type="match status" value="1"/>
</dbReference>
<dbReference type="InterPro" id="IPR019336">
    <property type="entry name" value="GPR180/TMEM145_TM"/>
</dbReference>
<keyword evidence="2" id="KW-0812">Transmembrane</keyword>
<dbReference type="PANTHER" id="PTHR23252">
    <property type="entry name" value="INTIMAL THICKNESS RECEPTOR-RELATED"/>
    <property type="match status" value="1"/>
</dbReference>
<protein>
    <submittedName>
        <fullName evidence="8">Integral membrane GPR180-like</fullName>
    </submittedName>
</protein>
<evidence type="ECO:0000256" key="4">
    <source>
        <dbReference type="ARBA" id="ARBA00023136"/>
    </source>
</evidence>
<dbReference type="GO" id="GO:0019236">
    <property type="term" value="P:response to pheromone"/>
    <property type="evidence" value="ECO:0007669"/>
    <property type="project" value="InterPro"/>
</dbReference>
<dbReference type="Proteomes" id="UP001152795">
    <property type="component" value="Unassembled WGS sequence"/>
</dbReference>
<evidence type="ECO:0000256" key="1">
    <source>
        <dbReference type="ARBA" id="ARBA00004141"/>
    </source>
</evidence>
<evidence type="ECO:0000256" key="2">
    <source>
        <dbReference type="ARBA" id="ARBA00022692"/>
    </source>
</evidence>
<dbReference type="Pfam" id="PF10192">
    <property type="entry name" value="GPR180-TMEM145_TM"/>
    <property type="match status" value="2"/>
</dbReference>
<comment type="caution">
    <text evidence="8">The sequence shown here is derived from an EMBL/GenBank/DDBJ whole genome shotgun (WGS) entry which is preliminary data.</text>
</comment>
<dbReference type="AlphaFoldDB" id="A0A7D9HKU8"/>